<sequence length="367" mass="37223">MNFVPLIETIGEPATFAAIGLVLGIVFGGFAERTGFCTRSAALEISRGKAGRMLPLWLIAFATAVTGTQALVFAGVIDLQDTRFFGTAQSISGAIVGGGLFGIGMALARGCASRLVVLGASGNLRAVLSIAIITLVAWATYQGPLVPLRNAAGGLLTTVPLGTNDIAVASGIGANTGLVVGAALVILAIAVVAMRRLPLLFILGGLVIGALIPAGWYLSYQFSLQVFEPVQADSLSFMRPLANTLNYIGSGGDQSQLSMDVGLVGGTLLGAFVASLLFRSFKVRTFAEPGTPHWLRYVAGSALMGFGGILAVGCTIGAGFTGGAALAITGIIALAAMIGGAIATDRLVDYRPSKVVAPSHGAAAPAE</sequence>
<evidence type="ECO:0000256" key="9">
    <source>
        <dbReference type="SAM" id="Phobius"/>
    </source>
</evidence>
<feature type="transmembrane region" description="Helical" evidence="9">
    <location>
        <begin position="294"/>
        <end position="318"/>
    </location>
</feature>
<keyword evidence="4" id="KW-0997">Cell inner membrane</keyword>
<evidence type="ECO:0000313" key="10">
    <source>
        <dbReference type="EMBL" id="TCD11945.1"/>
    </source>
</evidence>
<evidence type="ECO:0000256" key="4">
    <source>
        <dbReference type="ARBA" id="ARBA00022519"/>
    </source>
</evidence>
<comment type="similarity">
    <text evidence="8">Belongs to the TsuA/YedE (TC 9.B.102) family.</text>
</comment>
<feature type="transmembrane region" description="Helical" evidence="9">
    <location>
        <begin position="53"/>
        <end position="77"/>
    </location>
</feature>
<keyword evidence="3" id="KW-1003">Cell membrane</keyword>
<evidence type="ECO:0000256" key="5">
    <source>
        <dbReference type="ARBA" id="ARBA00022692"/>
    </source>
</evidence>
<name>A0A4R0PAU3_9HYPH</name>
<dbReference type="InterPro" id="IPR007272">
    <property type="entry name" value="Sulf_transp_TsuA/YedE"/>
</dbReference>
<feature type="transmembrane region" description="Helical" evidence="9">
    <location>
        <begin position="166"/>
        <end position="192"/>
    </location>
</feature>
<dbReference type="EMBL" id="SJST01000008">
    <property type="protein sequence ID" value="TCD11945.1"/>
    <property type="molecule type" value="Genomic_DNA"/>
</dbReference>
<feature type="transmembrane region" description="Helical" evidence="9">
    <location>
        <begin position="89"/>
        <end position="108"/>
    </location>
</feature>
<keyword evidence="5 9" id="KW-0812">Transmembrane</keyword>
<evidence type="ECO:0000256" key="6">
    <source>
        <dbReference type="ARBA" id="ARBA00022989"/>
    </source>
</evidence>
<feature type="transmembrane region" description="Helical" evidence="9">
    <location>
        <begin position="261"/>
        <end position="282"/>
    </location>
</feature>
<reference evidence="10 11" key="1">
    <citation type="journal article" date="2015" name="Antonie Van Leeuwenhoek">
        <title>Oricola cellulosilytica gen. nov., sp. nov., a cellulose-degrading bacterium of the family Phyllobacteriaceae isolated from surface seashore water, and emended descriptions of Mesorhizobium loti and Phyllobacterium myrsinacearum.</title>
        <authorList>
            <person name="Hameed A."/>
            <person name="Shahina M."/>
            <person name="Lai W.A."/>
            <person name="Lin S.Y."/>
            <person name="Young L.S."/>
            <person name="Liu Y.C."/>
            <person name="Hsu Y.H."/>
            <person name="Young C.C."/>
        </authorList>
    </citation>
    <scope>NUCLEOTIDE SEQUENCE [LARGE SCALE GENOMIC DNA]</scope>
    <source>
        <strain evidence="10 11">KCTC 52183</strain>
    </source>
</reference>
<dbReference type="AlphaFoldDB" id="A0A4R0PAU3"/>
<dbReference type="GO" id="GO:0005886">
    <property type="term" value="C:plasma membrane"/>
    <property type="evidence" value="ECO:0007669"/>
    <property type="project" value="UniProtKB-SubCell"/>
</dbReference>
<evidence type="ECO:0000313" key="11">
    <source>
        <dbReference type="Proteomes" id="UP000291301"/>
    </source>
</evidence>
<keyword evidence="6 9" id="KW-1133">Transmembrane helix</keyword>
<comment type="subcellular location">
    <subcellularLocation>
        <location evidence="1">Cell inner membrane</location>
        <topology evidence="1">Multi-pass membrane protein</topology>
    </subcellularLocation>
</comment>
<accession>A0A4R0PAU3</accession>
<evidence type="ECO:0000256" key="8">
    <source>
        <dbReference type="ARBA" id="ARBA00035655"/>
    </source>
</evidence>
<comment type="caution">
    <text evidence="10">The sequence shown here is derived from an EMBL/GenBank/DDBJ whole genome shotgun (WGS) entry which is preliminary data.</text>
</comment>
<evidence type="ECO:0000256" key="3">
    <source>
        <dbReference type="ARBA" id="ARBA00022475"/>
    </source>
</evidence>
<dbReference type="Pfam" id="PF04143">
    <property type="entry name" value="Sulf_transp"/>
    <property type="match status" value="1"/>
</dbReference>
<feature type="transmembrane region" description="Helical" evidence="9">
    <location>
        <begin position="14"/>
        <end position="32"/>
    </location>
</feature>
<dbReference type="PANTHER" id="PTHR30574">
    <property type="entry name" value="INNER MEMBRANE PROTEIN YEDE"/>
    <property type="match status" value="1"/>
</dbReference>
<feature type="transmembrane region" description="Helical" evidence="9">
    <location>
        <begin position="324"/>
        <end position="344"/>
    </location>
</feature>
<dbReference type="PANTHER" id="PTHR30574:SF1">
    <property type="entry name" value="SULPHUR TRANSPORT DOMAIN-CONTAINING PROTEIN"/>
    <property type="match status" value="1"/>
</dbReference>
<evidence type="ECO:0000256" key="7">
    <source>
        <dbReference type="ARBA" id="ARBA00023136"/>
    </source>
</evidence>
<evidence type="ECO:0000256" key="1">
    <source>
        <dbReference type="ARBA" id="ARBA00004429"/>
    </source>
</evidence>
<dbReference type="Proteomes" id="UP000291301">
    <property type="component" value="Unassembled WGS sequence"/>
</dbReference>
<evidence type="ECO:0000256" key="2">
    <source>
        <dbReference type="ARBA" id="ARBA00022448"/>
    </source>
</evidence>
<keyword evidence="7 9" id="KW-0472">Membrane</keyword>
<keyword evidence="11" id="KW-1185">Reference proteome</keyword>
<protein>
    <submittedName>
        <fullName evidence="10">YeeE/YedE family protein</fullName>
    </submittedName>
</protein>
<keyword evidence="2" id="KW-0813">Transport</keyword>
<proteinExistence type="inferred from homology"/>
<organism evidence="10 11">
    <name type="scientific">Oricola cellulosilytica</name>
    <dbReference type="NCBI Taxonomy" id="1429082"/>
    <lineage>
        <taxon>Bacteria</taxon>
        <taxon>Pseudomonadati</taxon>
        <taxon>Pseudomonadota</taxon>
        <taxon>Alphaproteobacteria</taxon>
        <taxon>Hyphomicrobiales</taxon>
        <taxon>Ahrensiaceae</taxon>
        <taxon>Oricola</taxon>
    </lineage>
</organism>
<gene>
    <name evidence="10" type="ORF">E0D97_16585</name>
</gene>
<dbReference type="OrthoDB" id="5342349at2"/>
<feature type="transmembrane region" description="Helical" evidence="9">
    <location>
        <begin position="199"/>
        <end position="218"/>
    </location>
</feature>
<dbReference type="RefSeq" id="WP_131571081.1">
    <property type="nucleotide sequence ID" value="NZ_JAINFK010000007.1"/>
</dbReference>
<feature type="transmembrane region" description="Helical" evidence="9">
    <location>
        <begin position="115"/>
        <end position="141"/>
    </location>
</feature>